<evidence type="ECO:0000313" key="3">
    <source>
        <dbReference type="Proteomes" id="UP000002035"/>
    </source>
</evidence>
<gene>
    <name evidence="2" type="ORF">MCYG_01472</name>
</gene>
<dbReference type="Gene3D" id="3.40.50.1000">
    <property type="entry name" value="HAD superfamily/HAD-like"/>
    <property type="match status" value="1"/>
</dbReference>
<dbReference type="VEuPathDB" id="FungiDB:MCYG_01472"/>
<dbReference type="Pfam" id="PF00702">
    <property type="entry name" value="Hydrolase"/>
    <property type="match status" value="1"/>
</dbReference>
<dbReference type="EMBL" id="DS995702">
    <property type="protein sequence ID" value="EEQ28653.1"/>
    <property type="molecule type" value="Genomic_DNA"/>
</dbReference>
<dbReference type="PANTHER" id="PTHR43316">
    <property type="entry name" value="HYDROLASE, HALOACID DELAHOGENASE-RELATED"/>
    <property type="match status" value="1"/>
</dbReference>
<dbReference type="SFLD" id="SFLDG01129">
    <property type="entry name" value="C1.5:_HAD__Beta-PGM__Phosphata"/>
    <property type="match status" value="1"/>
</dbReference>
<dbReference type="AlphaFoldDB" id="C5FH23"/>
<dbReference type="Gene3D" id="1.10.150.750">
    <property type="match status" value="1"/>
</dbReference>
<dbReference type="HOGENOM" id="CLU_045011_3_2_1"/>
<dbReference type="InterPro" id="IPR036412">
    <property type="entry name" value="HAD-like_sf"/>
</dbReference>
<sequence length="268" mass="29502">MDSSRPLSSFRLLSFDIYGTLIDWETGIQEALKPLSQRLDDANPLKADPKKLGDAYSRHERAVQVKNPGLAYSLVLKSAYESLARELRSLPASEQLLDEEATGFGNSVGRWPAFPDTVAAMRRLKQKGYKLVPLSNVDGESFSRTLAGPLAGMREGLREDEPFFDAVYTAQDIGSYKPDLRNFEYLVSHVRSGFGVEASDILHVAQSLHHDHVPAKEMGLNSVWIARGGGSSSMGTDVTEYLHRDKVAFGWRFSDLGGLADAVDSLPV</sequence>
<dbReference type="eggNOG" id="ENOG502SJ1V">
    <property type="taxonomic scope" value="Eukaryota"/>
</dbReference>
<reference evidence="3" key="1">
    <citation type="journal article" date="2012" name="MBio">
        <title>Comparative genome analysis of Trichophyton rubrum and related dermatophytes reveals candidate genes involved in infection.</title>
        <authorList>
            <person name="Martinez D.A."/>
            <person name="Oliver B.G."/>
            <person name="Graeser Y."/>
            <person name="Goldberg J.M."/>
            <person name="Li W."/>
            <person name="Martinez-Rossi N.M."/>
            <person name="Monod M."/>
            <person name="Shelest E."/>
            <person name="Barton R.C."/>
            <person name="Birch E."/>
            <person name="Brakhage A.A."/>
            <person name="Chen Z."/>
            <person name="Gurr S.J."/>
            <person name="Heiman D."/>
            <person name="Heitman J."/>
            <person name="Kosti I."/>
            <person name="Rossi A."/>
            <person name="Saif S."/>
            <person name="Samalova M."/>
            <person name="Saunders C.W."/>
            <person name="Shea T."/>
            <person name="Summerbell R.C."/>
            <person name="Xu J."/>
            <person name="Young S."/>
            <person name="Zeng Q."/>
            <person name="Birren B.W."/>
            <person name="Cuomo C.A."/>
            <person name="White T.C."/>
        </authorList>
    </citation>
    <scope>NUCLEOTIDE SEQUENCE [LARGE SCALE GENOMIC DNA]</scope>
    <source>
        <strain evidence="3">ATCC MYA-4605 / CBS 113480</strain>
    </source>
</reference>
<dbReference type="SUPFAM" id="SSF56784">
    <property type="entry name" value="HAD-like"/>
    <property type="match status" value="1"/>
</dbReference>
<dbReference type="Proteomes" id="UP000002035">
    <property type="component" value="Unassembled WGS sequence"/>
</dbReference>
<dbReference type="RefSeq" id="XP_002848538.1">
    <property type="nucleotide sequence ID" value="XM_002848492.1"/>
</dbReference>
<protein>
    <submittedName>
        <fullName evidence="2">Haloacid dehalogenase</fullName>
    </submittedName>
</protein>
<organism evidence="2 3">
    <name type="scientific">Arthroderma otae (strain ATCC MYA-4605 / CBS 113480)</name>
    <name type="common">Microsporum canis</name>
    <dbReference type="NCBI Taxonomy" id="554155"/>
    <lineage>
        <taxon>Eukaryota</taxon>
        <taxon>Fungi</taxon>
        <taxon>Dikarya</taxon>
        <taxon>Ascomycota</taxon>
        <taxon>Pezizomycotina</taxon>
        <taxon>Eurotiomycetes</taxon>
        <taxon>Eurotiomycetidae</taxon>
        <taxon>Onygenales</taxon>
        <taxon>Arthrodermataceae</taxon>
        <taxon>Microsporum</taxon>
    </lineage>
</organism>
<evidence type="ECO:0000313" key="2">
    <source>
        <dbReference type="EMBL" id="EEQ28653.1"/>
    </source>
</evidence>
<dbReference type="PANTHER" id="PTHR43316:SF9">
    <property type="entry name" value="ACID DEHALOGENASE, PUTATIVE (AFU_ORTHOLOGUE AFUA_6G14460)-RELATED"/>
    <property type="match status" value="1"/>
</dbReference>
<dbReference type="STRING" id="554155.C5FH23"/>
<name>C5FH23_ARTOC</name>
<keyword evidence="3" id="KW-1185">Reference proteome</keyword>
<dbReference type="OMA" id="WIERGEE"/>
<dbReference type="SFLD" id="SFLDS00003">
    <property type="entry name" value="Haloacid_Dehalogenase"/>
    <property type="match status" value="1"/>
</dbReference>
<evidence type="ECO:0000256" key="1">
    <source>
        <dbReference type="ARBA" id="ARBA00022801"/>
    </source>
</evidence>
<keyword evidence="1" id="KW-0378">Hydrolase</keyword>
<accession>C5FH23</accession>
<dbReference type="GeneID" id="9230676"/>
<proteinExistence type="predicted"/>
<dbReference type="InterPro" id="IPR023214">
    <property type="entry name" value="HAD_sf"/>
</dbReference>
<dbReference type="GO" id="GO:0016787">
    <property type="term" value="F:hydrolase activity"/>
    <property type="evidence" value="ECO:0007669"/>
    <property type="project" value="UniProtKB-KW"/>
</dbReference>
<dbReference type="OrthoDB" id="444127at2759"/>
<dbReference type="InterPro" id="IPR051540">
    <property type="entry name" value="S-2-haloacid_dehalogenase"/>
</dbReference>